<dbReference type="OrthoDB" id="272810at2759"/>
<sequence>MKADTSAGSVTVPNDLTSRRHYRSMSVEPLCKKPQVRCDSEEVARKVAMQINYAKSLHEERTYMVISDEESEDEKE</sequence>
<name>A0A087ULQ9_STEMI</name>
<evidence type="ECO:0000313" key="1">
    <source>
        <dbReference type="EMBL" id="KFM78298.1"/>
    </source>
</evidence>
<feature type="non-terminal residue" evidence="1">
    <location>
        <position position="76"/>
    </location>
</feature>
<proteinExistence type="predicted"/>
<keyword evidence="2" id="KW-1185">Reference proteome</keyword>
<gene>
    <name evidence="1" type="ORF">X975_20754</name>
</gene>
<organism evidence="1 2">
    <name type="scientific">Stegodyphus mimosarum</name>
    <name type="common">African social velvet spider</name>
    <dbReference type="NCBI Taxonomy" id="407821"/>
    <lineage>
        <taxon>Eukaryota</taxon>
        <taxon>Metazoa</taxon>
        <taxon>Ecdysozoa</taxon>
        <taxon>Arthropoda</taxon>
        <taxon>Chelicerata</taxon>
        <taxon>Arachnida</taxon>
        <taxon>Araneae</taxon>
        <taxon>Araneomorphae</taxon>
        <taxon>Entelegynae</taxon>
        <taxon>Eresoidea</taxon>
        <taxon>Eresidae</taxon>
        <taxon>Stegodyphus</taxon>
    </lineage>
</organism>
<reference evidence="1 2" key="1">
    <citation type="submission" date="2013-11" db="EMBL/GenBank/DDBJ databases">
        <title>Genome sequencing of Stegodyphus mimosarum.</title>
        <authorList>
            <person name="Bechsgaard J."/>
        </authorList>
    </citation>
    <scope>NUCLEOTIDE SEQUENCE [LARGE SCALE GENOMIC DNA]</scope>
</reference>
<dbReference type="AlphaFoldDB" id="A0A087ULQ9"/>
<dbReference type="EMBL" id="KK120441">
    <property type="protein sequence ID" value="KFM78298.1"/>
    <property type="molecule type" value="Genomic_DNA"/>
</dbReference>
<protein>
    <submittedName>
        <fullName evidence="1">Uncharacterized protein</fullName>
    </submittedName>
</protein>
<accession>A0A087ULQ9</accession>
<dbReference type="Proteomes" id="UP000054359">
    <property type="component" value="Unassembled WGS sequence"/>
</dbReference>
<evidence type="ECO:0000313" key="2">
    <source>
        <dbReference type="Proteomes" id="UP000054359"/>
    </source>
</evidence>